<name>A0ABU7G6F1_9ALTE</name>
<reference evidence="2 3" key="2">
    <citation type="submission" date="2023-12" db="EMBL/GenBank/DDBJ databases">
        <authorList>
            <consortium name="Cladostephus spongiosus"/>
            <person name="Lorente B."/>
            <person name="Cabral C."/>
            <person name="Frias J."/>
            <person name="Faria J."/>
            <person name="Toubarro D."/>
        </authorList>
    </citation>
    <scope>NUCLEOTIDE SEQUENCE [LARGE SCALE GENOMIC DNA]</scope>
    <source>
        <strain evidence="2 3">ZMCS4</strain>
    </source>
</reference>
<sequence length="137" mass="15453">MIEFKGNNTLVVKGKDEYKLSRIHSVSAKPLSIKDQCLHFMSCALSFSTIGWIGAYSAPVLAAYFASFLFGLGLLWALFTFRRYELRAGFKAVDETGDFEVPICRCIKQRDFSRLKQAADDISQRLNSPSSKPYKPL</sequence>
<evidence type="ECO:0000313" key="3">
    <source>
        <dbReference type="Proteomes" id="UP001310248"/>
    </source>
</evidence>
<keyword evidence="1" id="KW-0812">Transmembrane</keyword>
<keyword evidence="3" id="KW-1185">Reference proteome</keyword>
<feature type="transmembrane region" description="Helical" evidence="1">
    <location>
        <begin position="61"/>
        <end position="81"/>
    </location>
</feature>
<evidence type="ECO:0000256" key="1">
    <source>
        <dbReference type="SAM" id="Phobius"/>
    </source>
</evidence>
<gene>
    <name evidence="2" type="ORF">SNR37_000174</name>
</gene>
<evidence type="ECO:0000313" key="2">
    <source>
        <dbReference type="EMBL" id="MEE1674855.1"/>
    </source>
</evidence>
<feature type="transmembrane region" description="Helical" evidence="1">
    <location>
        <begin position="37"/>
        <end position="55"/>
    </location>
</feature>
<keyword evidence="1" id="KW-0472">Membrane</keyword>
<proteinExistence type="predicted"/>
<dbReference type="EMBL" id="JAYDYW010000010">
    <property type="protein sequence ID" value="MEE1674855.1"/>
    <property type="molecule type" value="Genomic_DNA"/>
</dbReference>
<accession>A0ABU7G6F1</accession>
<dbReference type="Proteomes" id="UP001310248">
    <property type="component" value="Unassembled WGS sequence"/>
</dbReference>
<comment type="caution">
    <text evidence="2">The sequence shown here is derived from an EMBL/GenBank/DDBJ whole genome shotgun (WGS) entry which is preliminary data.</text>
</comment>
<protein>
    <submittedName>
        <fullName evidence="2">Uncharacterized protein</fullName>
    </submittedName>
</protein>
<organism evidence="2 3">
    <name type="scientific">Agarivorans aestuarii</name>
    <dbReference type="NCBI Taxonomy" id="1563703"/>
    <lineage>
        <taxon>Bacteria</taxon>
        <taxon>Pseudomonadati</taxon>
        <taxon>Pseudomonadota</taxon>
        <taxon>Gammaproteobacteria</taxon>
        <taxon>Alteromonadales</taxon>
        <taxon>Alteromonadaceae</taxon>
        <taxon>Agarivorans</taxon>
    </lineage>
</organism>
<keyword evidence="1" id="KW-1133">Transmembrane helix</keyword>
<reference evidence="3" key="1">
    <citation type="submission" date="2023-07" db="EMBL/GenBank/DDBJ databases">
        <title>Draft genome sequence of Agarivorans aestuarii strain ZMCS4, a CAZymes producing bacteria isolated from the marine brown algae Clodostephus spongiosus.</title>
        <authorList>
            <person name="Lorente B."/>
            <person name="Cabral C."/>
            <person name="Frias J."/>
            <person name="Faria J."/>
            <person name="Toubarro D."/>
        </authorList>
    </citation>
    <scope>NUCLEOTIDE SEQUENCE [LARGE SCALE GENOMIC DNA]</scope>
    <source>
        <strain evidence="3">ZMCS4</strain>
    </source>
</reference>
<dbReference type="RefSeq" id="WP_329775895.1">
    <property type="nucleotide sequence ID" value="NZ_JAYDYW010000010.1"/>
</dbReference>